<dbReference type="STRING" id="572544.Ilyop_0638"/>
<dbReference type="AlphaFoldDB" id="E3H6Q6"/>
<accession>E3H6Q6</accession>
<gene>
    <name evidence="1" type="ordered locus">Ilyop_0638</name>
</gene>
<sequence>MYFVQYIYEVVGDYSVTKELGTVILDKLSSDIDGIIYEVSLKTERSVVGIKEIQFIDN</sequence>
<evidence type="ECO:0000313" key="2">
    <source>
        <dbReference type="Proteomes" id="UP000006875"/>
    </source>
</evidence>
<name>E3H6Q6_ILYPC</name>
<dbReference type="HOGENOM" id="CLU_2973354_0_0_0"/>
<reference evidence="1 2" key="1">
    <citation type="journal article" date="2010" name="Stand. Genomic Sci.">
        <title>Complete genome sequence of Ilyobacter polytropus type strain (CuHbu1).</title>
        <authorList>
            <person name="Sikorski J."/>
            <person name="Chertkov O."/>
            <person name="Lapidus A."/>
            <person name="Nolan M."/>
            <person name="Lucas S."/>
            <person name="Del Rio T.G."/>
            <person name="Tice H."/>
            <person name="Cheng J.F."/>
            <person name="Tapia R."/>
            <person name="Han C."/>
            <person name="Goodwin L."/>
            <person name="Pitluck S."/>
            <person name="Liolios K."/>
            <person name="Ivanova N."/>
            <person name="Mavromatis K."/>
            <person name="Mikhailova N."/>
            <person name="Pati A."/>
            <person name="Chen A."/>
            <person name="Palaniappan K."/>
            <person name="Land M."/>
            <person name="Hauser L."/>
            <person name="Chang Y.J."/>
            <person name="Jeffries C.D."/>
            <person name="Brambilla E."/>
            <person name="Yasawong M."/>
            <person name="Rohde M."/>
            <person name="Pukall R."/>
            <person name="Spring S."/>
            <person name="Goker M."/>
            <person name="Woyke T."/>
            <person name="Bristow J."/>
            <person name="Eisen J.A."/>
            <person name="Markowitz V."/>
            <person name="Hugenholtz P."/>
            <person name="Kyrpides N.C."/>
            <person name="Klenk H.P."/>
        </authorList>
    </citation>
    <scope>NUCLEOTIDE SEQUENCE [LARGE SCALE GENOMIC DNA]</scope>
    <source>
        <strain evidence="2">ATCC 51220 / DSM 2926 / LMG 16218 / CuHBu1</strain>
    </source>
</reference>
<dbReference type="Proteomes" id="UP000006875">
    <property type="component" value="Chromosome"/>
</dbReference>
<dbReference type="EMBL" id="CP002281">
    <property type="protein sequence ID" value="ADO82425.1"/>
    <property type="molecule type" value="Genomic_DNA"/>
</dbReference>
<proteinExistence type="predicted"/>
<protein>
    <submittedName>
        <fullName evidence="1">Uncharacterized protein</fullName>
    </submittedName>
</protein>
<organism evidence="1 2">
    <name type="scientific">Ilyobacter polytropus (strain ATCC 51220 / DSM 2926 / LMG 16218 / CuHBu1)</name>
    <dbReference type="NCBI Taxonomy" id="572544"/>
    <lineage>
        <taxon>Bacteria</taxon>
        <taxon>Fusobacteriati</taxon>
        <taxon>Fusobacteriota</taxon>
        <taxon>Fusobacteriia</taxon>
        <taxon>Fusobacteriales</taxon>
        <taxon>Fusobacteriaceae</taxon>
        <taxon>Ilyobacter</taxon>
    </lineage>
</organism>
<keyword evidence="2" id="KW-1185">Reference proteome</keyword>
<dbReference type="RefSeq" id="WP_013387095.1">
    <property type="nucleotide sequence ID" value="NC_014632.1"/>
</dbReference>
<evidence type="ECO:0000313" key="1">
    <source>
        <dbReference type="EMBL" id="ADO82425.1"/>
    </source>
</evidence>
<dbReference type="KEGG" id="ipo:Ilyop_0638"/>